<reference evidence="1 2" key="1">
    <citation type="journal article" date="2010" name="Science">
        <title>Genomic comparison of the ants Camponotus floridanus and Harpegnathos saltator.</title>
        <authorList>
            <person name="Bonasio R."/>
            <person name="Zhang G."/>
            <person name="Ye C."/>
            <person name="Mutti N.S."/>
            <person name="Fang X."/>
            <person name="Qin N."/>
            <person name="Donahue G."/>
            <person name="Yang P."/>
            <person name="Li Q."/>
            <person name="Li C."/>
            <person name="Zhang P."/>
            <person name="Huang Z."/>
            <person name="Berger S.L."/>
            <person name="Reinberg D."/>
            <person name="Wang J."/>
            <person name="Liebig J."/>
        </authorList>
    </citation>
    <scope>NUCLEOTIDE SEQUENCE [LARGE SCALE GENOMIC DNA]</scope>
    <source>
        <strain evidence="2">C129</strain>
    </source>
</reference>
<accession>E2A8J2</accession>
<evidence type="ECO:0000313" key="1">
    <source>
        <dbReference type="EMBL" id="EFN70262.1"/>
    </source>
</evidence>
<evidence type="ECO:0000313" key="2">
    <source>
        <dbReference type="Proteomes" id="UP000000311"/>
    </source>
</evidence>
<dbReference type="EMBL" id="GL437616">
    <property type="protein sequence ID" value="EFN70262.1"/>
    <property type="molecule type" value="Genomic_DNA"/>
</dbReference>
<keyword evidence="2" id="KW-1185">Reference proteome</keyword>
<protein>
    <submittedName>
        <fullName evidence="1">Uncharacterized protein</fullName>
    </submittedName>
</protein>
<dbReference type="InParanoid" id="E2A8J2"/>
<proteinExistence type="predicted"/>
<gene>
    <name evidence="1" type="ORF">EAG_11931</name>
</gene>
<name>E2A8J2_CAMFO</name>
<dbReference type="Proteomes" id="UP000000311">
    <property type="component" value="Unassembled WGS sequence"/>
</dbReference>
<sequence length="367" mass="41260">MMKSDKSPPSSELSTRSSYQGQSLIKTGTYLHDGGIPLGKLKPNVPHAATNSARVYAYVYTICLQESASAIRCEDETDGGFFPLGQADRQPFVLTQRGINSEGWNFARAVVLEDAILMDRRLLILSESFNNVTVNCRLRKSKCFKIVGMRIDRELTLVDRSARDQTENLKNEDLPVAGTETSLSYRLHGRSELKLRSVRTAIYGASLLCVALVSLVSDRRSRVVCPSRARDEVYLVSWDQGSGKERRVESLMVARVLMANGHRKWFAPLAIRVPENPAILRSLAEGQRGADGIMYSAVFSTENFRELVKRERERIPVIGNWTMVPILMFSLRRMLLTEESTDDGIDVIIEGFEDVVLSNRKSILPYH</sequence>
<dbReference type="AlphaFoldDB" id="E2A8J2"/>
<organism evidence="2">
    <name type="scientific">Camponotus floridanus</name>
    <name type="common">Florida carpenter ant</name>
    <dbReference type="NCBI Taxonomy" id="104421"/>
    <lineage>
        <taxon>Eukaryota</taxon>
        <taxon>Metazoa</taxon>
        <taxon>Ecdysozoa</taxon>
        <taxon>Arthropoda</taxon>
        <taxon>Hexapoda</taxon>
        <taxon>Insecta</taxon>
        <taxon>Pterygota</taxon>
        <taxon>Neoptera</taxon>
        <taxon>Endopterygota</taxon>
        <taxon>Hymenoptera</taxon>
        <taxon>Apocrita</taxon>
        <taxon>Aculeata</taxon>
        <taxon>Formicoidea</taxon>
        <taxon>Formicidae</taxon>
        <taxon>Formicinae</taxon>
        <taxon>Camponotus</taxon>
    </lineage>
</organism>